<feature type="region of interest" description="Disordered" evidence="1">
    <location>
        <begin position="68"/>
        <end position="122"/>
    </location>
</feature>
<sequence length="122" mass="12575">MRSPRGSSPGRCGGYPEVAAATSEAVDPARRGRISPSPVVAASLSLSLSRRSFPWKVVAATPEAAAVTPDAAAATPDGGVRGPTASSKRGTAVPSPPRRSPLSLSLSHFLPPVAHRHPPRRR</sequence>
<organism evidence="2 3">
    <name type="scientific">Oryza rufipogon</name>
    <name type="common">Brownbeard rice</name>
    <name type="synonym">Asian wild rice</name>
    <dbReference type="NCBI Taxonomy" id="4529"/>
    <lineage>
        <taxon>Eukaryota</taxon>
        <taxon>Viridiplantae</taxon>
        <taxon>Streptophyta</taxon>
        <taxon>Embryophyta</taxon>
        <taxon>Tracheophyta</taxon>
        <taxon>Spermatophyta</taxon>
        <taxon>Magnoliopsida</taxon>
        <taxon>Liliopsida</taxon>
        <taxon>Poales</taxon>
        <taxon>Poaceae</taxon>
        <taxon>BOP clade</taxon>
        <taxon>Oryzoideae</taxon>
        <taxon>Oryzeae</taxon>
        <taxon>Oryzinae</taxon>
        <taxon>Oryza</taxon>
    </lineage>
</organism>
<name>A0A0E0NG05_ORYRU</name>
<dbReference type="Proteomes" id="UP000008022">
    <property type="component" value="Unassembled WGS sequence"/>
</dbReference>
<reference evidence="2" key="2">
    <citation type="submission" date="2015-06" db="UniProtKB">
        <authorList>
            <consortium name="EnsemblPlants"/>
        </authorList>
    </citation>
    <scope>IDENTIFICATION</scope>
</reference>
<reference evidence="3" key="1">
    <citation type="submission" date="2013-06" db="EMBL/GenBank/DDBJ databases">
        <authorList>
            <person name="Zhao Q."/>
        </authorList>
    </citation>
    <scope>NUCLEOTIDE SEQUENCE</scope>
    <source>
        <strain evidence="3">cv. W1943</strain>
    </source>
</reference>
<keyword evidence="3" id="KW-1185">Reference proteome</keyword>
<protein>
    <submittedName>
        <fullName evidence="2">Uncharacterized protein</fullName>
    </submittedName>
</protein>
<proteinExistence type="predicted"/>
<dbReference type="EnsemblPlants" id="ORUFI02G20430.1">
    <property type="protein sequence ID" value="ORUFI02G20430.1"/>
    <property type="gene ID" value="ORUFI02G20430"/>
</dbReference>
<evidence type="ECO:0000313" key="3">
    <source>
        <dbReference type="Proteomes" id="UP000008022"/>
    </source>
</evidence>
<feature type="compositionally biased region" description="Low complexity" evidence="1">
    <location>
        <begin position="100"/>
        <end position="113"/>
    </location>
</feature>
<accession>A0A0E0NG05</accession>
<evidence type="ECO:0000313" key="2">
    <source>
        <dbReference type="EnsemblPlants" id="ORUFI02G20430.1"/>
    </source>
</evidence>
<dbReference type="AlphaFoldDB" id="A0A0E0NG05"/>
<dbReference type="HOGENOM" id="CLU_2030540_0_0_1"/>
<dbReference type="Gramene" id="ORUFI02G20430.1">
    <property type="protein sequence ID" value="ORUFI02G20430.1"/>
    <property type="gene ID" value="ORUFI02G20430"/>
</dbReference>
<evidence type="ECO:0000256" key="1">
    <source>
        <dbReference type="SAM" id="MobiDB-lite"/>
    </source>
</evidence>